<dbReference type="GO" id="GO:0003677">
    <property type="term" value="F:DNA binding"/>
    <property type="evidence" value="ECO:0007669"/>
    <property type="project" value="InterPro"/>
</dbReference>
<comment type="similarity">
    <text evidence="1">Belongs to the PemK/MazF family.</text>
</comment>
<keyword evidence="1" id="KW-0255">Endonuclease</keyword>
<dbReference type="PANTHER" id="PTHR33988:SF2">
    <property type="entry name" value="ENDORIBONUCLEASE MAZF"/>
    <property type="match status" value="1"/>
</dbReference>
<comment type="function">
    <text evidence="1">Toxic component of a type II toxin-antitoxin (TA) system.</text>
</comment>
<dbReference type="PIRSF" id="PIRSF033490">
    <property type="entry name" value="MazF"/>
    <property type="match status" value="1"/>
</dbReference>
<dbReference type="GO" id="GO:0006402">
    <property type="term" value="P:mRNA catabolic process"/>
    <property type="evidence" value="ECO:0007669"/>
    <property type="project" value="TreeGrafter"/>
</dbReference>
<reference evidence="2" key="1">
    <citation type="submission" date="2020-04" db="EMBL/GenBank/DDBJ databases">
        <title>Comparative genomics of oral phylogroup-2 Treponema strains.</title>
        <authorList>
            <person name="Zeng H."/>
            <person name="Chan Y.K."/>
            <person name="Watt R.M."/>
        </authorList>
    </citation>
    <scope>NUCLEOTIDE SEQUENCE</scope>
    <source>
        <strain evidence="2">OMZ 905</strain>
    </source>
</reference>
<dbReference type="InterPro" id="IPR003477">
    <property type="entry name" value="PemK-like"/>
</dbReference>
<protein>
    <recommendedName>
        <fullName evidence="1">mRNA interferase</fullName>
        <ecNumber evidence="1">3.1.-.-</ecNumber>
    </recommendedName>
</protein>
<dbReference type="RefSeq" id="WP_253716560.1">
    <property type="nucleotide sequence ID" value="NZ_CP051522.1"/>
</dbReference>
<sequence>MTRGDIYMMDFGMPFGSEPGFIRPVIIIQSDKENLNRLNTKLVIPLTSNTLLSDHLGNVFISKDESKLPKDSVALIHQTMVVDKKRLLHCVGKMNQLVLDKIETAIDYVTKE</sequence>
<dbReference type="PANTHER" id="PTHR33988">
    <property type="entry name" value="ENDORIBONUCLEASE MAZF-RELATED"/>
    <property type="match status" value="1"/>
</dbReference>
<evidence type="ECO:0000313" key="2">
    <source>
        <dbReference type="EMBL" id="UTC99614.1"/>
    </source>
</evidence>
<dbReference type="GO" id="GO:0016787">
    <property type="term" value="F:hydrolase activity"/>
    <property type="evidence" value="ECO:0007669"/>
    <property type="project" value="UniProtKB-KW"/>
</dbReference>
<dbReference type="SUPFAM" id="SSF50118">
    <property type="entry name" value="Cell growth inhibitor/plasmid maintenance toxic component"/>
    <property type="match status" value="1"/>
</dbReference>
<dbReference type="EMBL" id="CP051635">
    <property type="protein sequence ID" value="UTC99614.1"/>
    <property type="molecule type" value="Genomic_DNA"/>
</dbReference>
<keyword evidence="1" id="KW-0540">Nuclease</keyword>
<dbReference type="GO" id="GO:0016075">
    <property type="term" value="P:rRNA catabolic process"/>
    <property type="evidence" value="ECO:0007669"/>
    <property type="project" value="TreeGrafter"/>
</dbReference>
<accession>A0A9Q9EY88</accession>
<dbReference type="InterPro" id="IPR011067">
    <property type="entry name" value="Plasmid_toxin/cell-grow_inhib"/>
</dbReference>
<keyword evidence="1" id="KW-0378">Hydrolase</keyword>
<dbReference type="Gene3D" id="2.30.30.110">
    <property type="match status" value="1"/>
</dbReference>
<organism evidence="2 3">
    <name type="scientific">Treponema denticola</name>
    <dbReference type="NCBI Taxonomy" id="158"/>
    <lineage>
        <taxon>Bacteria</taxon>
        <taxon>Pseudomonadati</taxon>
        <taxon>Spirochaetota</taxon>
        <taxon>Spirochaetia</taxon>
        <taxon>Spirochaetales</taxon>
        <taxon>Treponemataceae</taxon>
        <taxon>Treponema</taxon>
    </lineage>
</organism>
<proteinExistence type="inferred from homology"/>
<gene>
    <name evidence="2" type="ORF">E4N86_02380</name>
</gene>
<name>A0A9Q9EY88_TREDN</name>
<dbReference type="EC" id="3.1.-.-" evidence="1"/>
<evidence type="ECO:0000313" key="3">
    <source>
        <dbReference type="Proteomes" id="UP001056981"/>
    </source>
</evidence>
<dbReference type="GO" id="GO:0004521">
    <property type="term" value="F:RNA endonuclease activity"/>
    <property type="evidence" value="ECO:0007669"/>
    <property type="project" value="TreeGrafter"/>
</dbReference>
<dbReference type="Pfam" id="PF02452">
    <property type="entry name" value="PemK_toxin"/>
    <property type="match status" value="1"/>
</dbReference>
<dbReference type="AlphaFoldDB" id="A0A9Q9EY88"/>
<evidence type="ECO:0000256" key="1">
    <source>
        <dbReference type="PIRNR" id="PIRNR033490"/>
    </source>
</evidence>
<dbReference type="Proteomes" id="UP001056981">
    <property type="component" value="Chromosome"/>
</dbReference>